<dbReference type="Pfam" id="PF02590">
    <property type="entry name" value="SPOUT_MTase"/>
    <property type="match status" value="1"/>
</dbReference>
<evidence type="ECO:0000256" key="2">
    <source>
        <dbReference type="ARBA" id="ARBA00022679"/>
    </source>
</evidence>
<comment type="function">
    <text evidence="5">Specifically methylates the pseudouridine at position 1915 (m3Psi1915) in 23S rRNA.</text>
</comment>
<comment type="subunit">
    <text evidence="5">Homodimer.</text>
</comment>
<feature type="binding site" evidence="5">
    <location>
        <position position="117"/>
    </location>
    <ligand>
        <name>S-adenosyl-L-methionine</name>
        <dbReference type="ChEBI" id="CHEBI:59789"/>
    </ligand>
</feature>
<dbReference type="NCBIfam" id="NF000989">
    <property type="entry name" value="PRK00103.2-3"/>
    <property type="match status" value="1"/>
</dbReference>
<dbReference type="Gene3D" id="3.40.1280.10">
    <property type="match status" value="1"/>
</dbReference>
<comment type="caution">
    <text evidence="6">The sequence shown here is derived from an EMBL/GenBank/DDBJ whole genome shotgun (WGS) entry which is preliminary data.</text>
</comment>
<evidence type="ECO:0000313" key="6">
    <source>
        <dbReference type="EMBL" id="CAD0213735.1"/>
    </source>
</evidence>
<dbReference type="CDD" id="cd18081">
    <property type="entry name" value="RlmH-like"/>
    <property type="match status" value="1"/>
</dbReference>
<accession>A0AAN2A650</accession>
<dbReference type="GO" id="GO:0005737">
    <property type="term" value="C:cytoplasm"/>
    <property type="evidence" value="ECO:0007669"/>
    <property type="project" value="UniProtKB-SubCell"/>
</dbReference>
<dbReference type="EC" id="2.1.1.177" evidence="5"/>
<dbReference type="AlphaFoldDB" id="A0AAN2A650"/>
<dbReference type="PIRSF" id="PIRSF004505">
    <property type="entry name" value="MT_bac"/>
    <property type="match status" value="1"/>
</dbReference>
<reference evidence="6 7" key="1">
    <citation type="submission" date="2020-06" db="EMBL/GenBank/DDBJ databases">
        <authorList>
            <person name="De Coninck B."/>
            <person name="Ibrahim H."/>
        </authorList>
    </citation>
    <scope>NUCLEOTIDE SEQUENCE [LARGE SCALE GENOMIC DNA]</scope>
    <source>
        <strain evidence="6">Ag_rhizogenes_K599</strain>
    </source>
</reference>
<keyword evidence="1 5" id="KW-0489">Methyltransferase</keyword>
<comment type="subcellular location">
    <subcellularLocation>
        <location evidence="5">Cytoplasm</location>
    </subcellularLocation>
</comment>
<keyword evidence="3 5" id="KW-0949">S-adenosyl-L-methionine</keyword>
<proteinExistence type="inferred from homology"/>
<evidence type="ECO:0000256" key="1">
    <source>
        <dbReference type="ARBA" id="ARBA00022603"/>
    </source>
</evidence>
<evidence type="ECO:0000313" key="7">
    <source>
        <dbReference type="Proteomes" id="UP000528185"/>
    </source>
</evidence>
<name>A0AAN2A650_RHIRH</name>
<evidence type="ECO:0000256" key="5">
    <source>
        <dbReference type="HAMAP-Rule" id="MF_00658"/>
    </source>
</evidence>
<organism evidence="6 7">
    <name type="scientific">Rhizobium rhizogenes</name>
    <name type="common">Agrobacterium rhizogenes</name>
    <dbReference type="NCBI Taxonomy" id="359"/>
    <lineage>
        <taxon>Bacteria</taxon>
        <taxon>Pseudomonadati</taxon>
        <taxon>Pseudomonadota</taxon>
        <taxon>Alphaproteobacteria</taxon>
        <taxon>Hyphomicrobiales</taxon>
        <taxon>Rhizobiaceae</taxon>
        <taxon>Rhizobium/Agrobacterium group</taxon>
        <taxon>Rhizobium</taxon>
    </lineage>
</organism>
<dbReference type="InterPro" id="IPR003742">
    <property type="entry name" value="RlmH-like"/>
</dbReference>
<dbReference type="HAMAP" id="MF_00658">
    <property type="entry name" value="23SrRNA_methyltr_H"/>
    <property type="match status" value="1"/>
</dbReference>
<evidence type="ECO:0000256" key="4">
    <source>
        <dbReference type="ARBA" id="ARBA00038303"/>
    </source>
</evidence>
<evidence type="ECO:0000256" key="3">
    <source>
        <dbReference type="ARBA" id="ARBA00022691"/>
    </source>
</evidence>
<dbReference type="InterPro" id="IPR029028">
    <property type="entry name" value="Alpha/beta_knot_MTases"/>
</dbReference>
<comment type="catalytic activity">
    <reaction evidence="5">
        <text>pseudouridine(1915) in 23S rRNA + S-adenosyl-L-methionine = N(3)-methylpseudouridine(1915) in 23S rRNA + S-adenosyl-L-homocysteine + H(+)</text>
        <dbReference type="Rhea" id="RHEA:42752"/>
        <dbReference type="Rhea" id="RHEA-COMP:10221"/>
        <dbReference type="Rhea" id="RHEA-COMP:10222"/>
        <dbReference type="ChEBI" id="CHEBI:15378"/>
        <dbReference type="ChEBI" id="CHEBI:57856"/>
        <dbReference type="ChEBI" id="CHEBI:59789"/>
        <dbReference type="ChEBI" id="CHEBI:65314"/>
        <dbReference type="ChEBI" id="CHEBI:74486"/>
        <dbReference type="EC" id="2.1.1.177"/>
    </reaction>
</comment>
<dbReference type="GO" id="GO:0070038">
    <property type="term" value="F:rRNA (pseudouridine-N3-)-methyltransferase activity"/>
    <property type="evidence" value="ECO:0007669"/>
    <property type="project" value="UniProtKB-UniRule"/>
</dbReference>
<keyword evidence="5" id="KW-0963">Cytoplasm</keyword>
<gene>
    <name evidence="5 6" type="primary">rlmH</name>
    <name evidence="6" type="ORF">AGRHK599_LOCUS2549</name>
</gene>
<comment type="similarity">
    <text evidence="4 5">Belongs to the RNA methyltransferase RlmH family.</text>
</comment>
<keyword evidence="2 5" id="KW-0808">Transferase</keyword>
<dbReference type="InterPro" id="IPR029026">
    <property type="entry name" value="tRNA_m1G_MTases_N"/>
</dbReference>
<dbReference type="Proteomes" id="UP000528185">
    <property type="component" value="Unassembled WGS sequence"/>
</dbReference>
<sequence length="169" mass="18551">MGHEKCGFAMRISIFAVGRLKSGPEKDLASRYIERLAKTGPAIGLEFSRVIEVAESRASNAETRKREEAAMLEKHLPDGTVLVLLDERGKALDSPAFASFFGDLRDSGKRELVIAIGGADGLDPTLYDRAAAVINLGKLTWPHQIVRILIAEQLYRAVTILSGHPYHRV</sequence>
<dbReference type="SUPFAM" id="SSF75217">
    <property type="entry name" value="alpha/beta knot"/>
    <property type="match status" value="1"/>
</dbReference>
<feature type="binding site" evidence="5">
    <location>
        <position position="85"/>
    </location>
    <ligand>
        <name>S-adenosyl-L-methionine</name>
        <dbReference type="ChEBI" id="CHEBI:59789"/>
    </ligand>
</feature>
<dbReference type="EMBL" id="CAICSX020000001">
    <property type="protein sequence ID" value="CAD0213735.1"/>
    <property type="molecule type" value="Genomic_DNA"/>
</dbReference>
<keyword evidence="5" id="KW-0698">rRNA processing</keyword>
<dbReference type="PANTHER" id="PTHR33603">
    <property type="entry name" value="METHYLTRANSFERASE"/>
    <property type="match status" value="1"/>
</dbReference>
<protein>
    <recommendedName>
        <fullName evidence="5">Ribosomal RNA large subunit methyltransferase H</fullName>
        <ecNumber evidence="5">2.1.1.177</ecNumber>
    </recommendedName>
    <alternativeName>
        <fullName evidence="5">23S rRNA (pseudouridine1915-N3)-methyltransferase</fullName>
    </alternativeName>
    <alternativeName>
        <fullName evidence="5">23S rRNA m3Psi1915 methyltransferase</fullName>
    </alternativeName>
    <alternativeName>
        <fullName evidence="5">rRNA (pseudouridine-N3-)-methyltransferase RlmH</fullName>
    </alternativeName>
</protein>
<feature type="binding site" evidence="5">
    <location>
        <begin position="136"/>
        <end position="141"/>
    </location>
    <ligand>
        <name>S-adenosyl-L-methionine</name>
        <dbReference type="ChEBI" id="CHEBI:59789"/>
    </ligand>
</feature>
<dbReference type="PANTHER" id="PTHR33603:SF1">
    <property type="entry name" value="RIBOSOMAL RNA LARGE SUBUNIT METHYLTRANSFERASE H"/>
    <property type="match status" value="1"/>
</dbReference>